<dbReference type="InterPro" id="IPR001810">
    <property type="entry name" value="F-box_dom"/>
</dbReference>
<dbReference type="OrthoDB" id="3256413at2759"/>
<feature type="compositionally biased region" description="Low complexity" evidence="1">
    <location>
        <begin position="407"/>
        <end position="419"/>
    </location>
</feature>
<feature type="compositionally biased region" description="Polar residues" evidence="1">
    <location>
        <begin position="918"/>
        <end position="948"/>
    </location>
</feature>
<feature type="compositionally biased region" description="Basic and acidic residues" evidence="1">
    <location>
        <begin position="1100"/>
        <end position="1113"/>
    </location>
</feature>
<dbReference type="PROSITE" id="PS50181">
    <property type="entry name" value="FBOX"/>
    <property type="match status" value="1"/>
</dbReference>
<dbReference type="EMBL" id="JAACJO010000006">
    <property type="protein sequence ID" value="KAF5356974.1"/>
    <property type="molecule type" value="Genomic_DNA"/>
</dbReference>
<reference evidence="3 4" key="1">
    <citation type="journal article" date="2020" name="ISME J.">
        <title>Uncovering the hidden diversity of litter-decomposition mechanisms in mushroom-forming fungi.</title>
        <authorList>
            <person name="Floudas D."/>
            <person name="Bentzer J."/>
            <person name="Ahren D."/>
            <person name="Johansson T."/>
            <person name="Persson P."/>
            <person name="Tunlid A."/>
        </authorList>
    </citation>
    <scope>NUCLEOTIDE SEQUENCE [LARGE SCALE GENOMIC DNA]</scope>
    <source>
        <strain evidence="3 4">CBS 146.42</strain>
    </source>
</reference>
<dbReference type="SMART" id="SM00256">
    <property type="entry name" value="FBOX"/>
    <property type="match status" value="1"/>
</dbReference>
<feature type="region of interest" description="Disordered" evidence="1">
    <location>
        <begin position="477"/>
        <end position="527"/>
    </location>
</feature>
<dbReference type="CDD" id="cd09917">
    <property type="entry name" value="F-box_SF"/>
    <property type="match status" value="1"/>
</dbReference>
<evidence type="ECO:0000313" key="3">
    <source>
        <dbReference type="EMBL" id="KAF5356974.1"/>
    </source>
</evidence>
<feature type="region of interest" description="Disordered" evidence="1">
    <location>
        <begin position="407"/>
        <end position="451"/>
    </location>
</feature>
<dbReference type="InterPro" id="IPR036047">
    <property type="entry name" value="F-box-like_dom_sf"/>
</dbReference>
<feature type="compositionally biased region" description="Polar residues" evidence="1">
    <location>
        <begin position="760"/>
        <end position="769"/>
    </location>
</feature>
<evidence type="ECO:0000256" key="1">
    <source>
        <dbReference type="SAM" id="MobiDB-lite"/>
    </source>
</evidence>
<feature type="region of interest" description="Disordered" evidence="1">
    <location>
        <begin position="1188"/>
        <end position="1229"/>
    </location>
</feature>
<dbReference type="Gene3D" id="1.20.1280.50">
    <property type="match status" value="1"/>
</dbReference>
<feature type="compositionally biased region" description="Polar residues" evidence="1">
    <location>
        <begin position="792"/>
        <end position="811"/>
    </location>
</feature>
<feature type="region of interest" description="Disordered" evidence="1">
    <location>
        <begin position="134"/>
        <end position="163"/>
    </location>
</feature>
<accession>A0A8H5G264</accession>
<comment type="caution">
    <text evidence="3">The sequence shown here is derived from an EMBL/GenBank/DDBJ whole genome shotgun (WGS) entry which is preliminary data.</text>
</comment>
<protein>
    <recommendedName>
        <fullName evidence="2">F-box domain-containing protein</fullName>
    </recommendedName>
</protein>
<feature type="compositionally biased region" description="Low complexity" evidence="1">
    <location>
        <begin position="683"/>
        <end position="727"/>
    </location>
</feature>
<dbReference type="Proteomes" id="UP000559027">
    <property type="component" value="Unassembled WGS sequence"/>
</dbReference>
<feature type="region of interest" description="Disordered" evidence="1">
    <location>
        <begin position="903"/>
        <end position="962"/>
    </location>
</feature>
<feature type="region of interest" description="Disordered" evidence="1">
    <location>
        <begin position="1019"/>
        <end position="1141"/>
    </location>
</feature>
<feature type="compositionally biased region" description="Low complexity" evidence="1">
    <location>
        <begin position="737"/>
        <end position="750"/>
    </location>
</feature>
<feature type="region of interest" description="Disordered" evidence="1">
    <location>
        <begin position="608"/>
        <end position="634"/>
    </location>
</feature>
<feature type="region of interest" description="Disordered" evidence="1">
    <location>
        <begin position="677"/>
        <end position="831"/>
    </location>
</feature>
<gene>
    <name evidence="3" type="ORF">D9756_006639</name>
</gene>
<keyword evidence="4" id="KW-1185">Reference proteome</keyword>
<dbReference type="Pfam" id="PF12937">
    <property type="entry name" value="F-box-like"/>
    <property type="match status" value="1"/>
</dbReference>
<dbReference type="SUPFAM" id="SSF81383">
    <property type="entry name" value="F-box domain"/>
    <property type="match status" value="1"/>
</dbReference>
<feature type="compositionally biased region" description="Low complexity" evidence="1">
    <location>
        <begin position="770"/>
        <end position="791"/>
    </location>
</feature>
<evidence type="ECO:0000313" key="4">
    <source>
        <dbReference type="Proteomes" id="UP000559027"/>
    </source>
</evidence>
<feature type="compositionally biased region" description="Polar residues" evidence="1">
    <location>
        <begin position="1259"/>
        <end position="1274"/>
    </location>
</feature>
<feature type="compositionally biased region" description="Acidic residues" evidence="1">
    <location>
        <begin position="1028"/>
        <end position="1038"/>
    </location>
</feature>
<feature type="compositionally biased region" description="Low complexity" evidence="1">
    <location>
        <begin position="494"/>
        <end position="527"/>
    </location>
</feature>
<evidence type="ECO:0000259" key="2">
    <source>
        <dbReference type="PROSITE" id="PS50181"/>
    </source>
</evidence>
<feature type="domain" description="F-box" evidence="2">
    <location>
        <begin position="1"/>
        <end position="47"/>
    </location>
</feature>
<sequence length="1392" mass="150396">MRNLLSLPEELLASILSYLDAYDLLDCSALSKQLYRLISTSSKLQYTISLAKHKLVSIIPDTTPHPPYATRLRVLKEREKAWRELEWRGRRRLKLPQTGSVYEFVGGIYGNGREDENRVTGSISFLELPGFSGDGITNRQDGEGRAPKPSVTASNGKSDENEGTEKLRTWTHAMGDVAIIDFTMDPSQDLLVLVALAAPDSKYLYNLHLRTISTNEPHPKAPLPVLSCLEKHPTIPPPPEFFAAVRVLVSGDLVGLLIKEAPDPVGAHLEIWNWENDPEFPCSMSSKHAIDDFTFLSRSAFLIVLPVGRFEVYTFPDPLTSPRPPSASALPATGTLFSYPLPSSLPPHISLGPGPALSAKKGCTPTKKYSYDFPELSPGYMYWYISMSCNPAPGYVPSHGDATNPFPSSSSYYDSPSPFAEAERNTSGISGRSAGNGADASEGQGANQPLFYPLPDERIHACCIYIFNPNNHTTTATSNDINDNTPAASTSMHTPNTQPTTATASSSSASNTVPSSSMTGANLDATNNGNNDNIFIDDDLDEDNQQVHSFVFFLNLKTLLNPPGDWFHELGPTQNVSPVMGAGVKSSPFAVLASGLGPLWRGSPSFSASFPAASNPSSPPISRHGSISGSSMGSSLTGLSSAASLESSLNSLKRRQEEKELGDVKAALYTHASVNAKKKKRNGGSSSSLAVEVSLGDSDSSTSGTTKSMSSPSRSIISPPKTSTSSSAGPTYPPFPTFSSPLMSSPSGSGRAHAGPSGRNMGTTSTRTTSVISAASSGSSSSAFDSPVSSSWDGYTTMTSLHSPPASSKASDSGADRRTTVSSSSNSRYAHRHQSLNGNMTSSQSHASGVPMPAAFASSAAGMSMPIKSSASALNSASPSKARSASVPPSNSGVYSQYQISDRSSIPIPSPSLPQSPTMSTWTSPILSTPNTPSQSYKRPNHHQSTSPHYHAKNRSTNQPIPWEIWGPSSTRWFEECLSTDWQHAIYGLRTVESVSARERDQERKRQRLLARMRELRAESKRVREEQEGLEIEDESLEPEVASSAGSLSGRKKLEKAKNEEAKRRTPRTARQLQKEREVDLILQTAIDGGTRKNRKKKGKEKERAQGAEEGKEGAMGPEEDLGGGDDTNGEQSLAKGKRKVTTSANLDNFSDDRLLPESKAFLEPPNLWEAEFDMLEEDEREDILRTDSGISFPSNSSDTSIGGGSGSLAAQSIGINSGPPVPPTRQHPRRFLRVRDFNPYSLKLAEAEEAQAEIQTSAHINGIHTDSTTSLNINKGKGTQRVLPPPDPSEALHFYSYPYPIHLNIAANRPPNFCTNTIASTVMEGHEAVYKAWGKRRVVREPSITPVKGVFKEDIVSWLPYTEVVSEETFEVTDVMMDDCRLLLLKVRLSS</sequence>
<proteinExistence type="predicted"/>
<name>A0A8H5G264_9AGAR</name>
<organism evidence="3 4">
    <name type="scientific">Leucocoprinus leucothites</name>
    <dbReference type="NCBI Taxonomy" id="201217"/>
    <lineage>
        <taxon>Eukaryota</taxon>
        <taxon>Fungi</taxon>
        <taxon>Dikarya</taxon>
        <taxon>Basidiomycota</taxon>
        <taxon>Agaricomycotina</taxon>
        <taxon>Agaricomycetes</taxon>
        <taxon>Agaricomycetidae</taxon>
        <taxon>Agaricales</taxon>
        <taxon>Agaricineae</taxon>
        <taxon>Agaricaceae</taxon>
        <taxon>Leucocoprinus</taxon>
    </lineage>
</organism>
<feature type="region of interest" description="Disordered" evidence="1">
    <location>
        <begin position="1259"/>
        <end position="1282"/>
    </location>
</feature>
<feature type="compositionally biased region" description="Polar residues" evidence="1">
    <location>
        <begin position="477"/>
        <end position="493"/>
    </location>
</feature>